<dbReference type="EMBL" id="CAJNOW010007802">
    <property type="protein sequence ID" value="CAF1523024.1"/>
    <property type="molecule type" value="Genomic_DNA"/>
</dbReference>
<dbReference type="Proteomes" id="UP000663834">
    <property type="component" value="Unassembled WGS sequence"/>
</dbReference>
<protein>
    <submittedName>
        <fullName evidence="2">Uncharacterized protein</fullName>
    </submittedName>
</protein>
<evidence type="ECO:0000256" key="1">
    <source>
        <dbReference type="SAM" id="MobiDB-lite"/>
    </source>
</evidence>
<gene>
    <name evidence="2" type="ORF">KQP761_LOCUS15815</name>
</gene>
<dbReference type="AlphaFoldDB" id="A0A815V4F7"/>
<name>A0A815V4F7_9BILA</name>
<evidence type="ECO:0000313" key="3">
    <source>
        <dbReference type="Proteomes" id="UP000663834"/>
    </source>
</evidence>
<organism evidence="2 3">
    <name type="scientific">Rotaria magnacalcarata</name>
    <dbReference type="NCBI Taxonomy" id="392030"/>
    <lineage>
        <taxon>Eukaryota</taxon>
        <taxon>Metazoa</taxon>
        <taxon>Spiralia</taxon>
        <taxon>Gnathifera</taxon>
        <taxon>Rotifera</taxon>
        <taxon>Eurotatoria</taxon>
        <taxon>Bdelloidea</taxon>
        <taxon>Philodinida</taxon>
        <taxon>Philodinidae</taxon>
        <taxon>Rotaria</taxon>
    </lineage>
</organism>
<accession>A0A815V4F7</accession>
<feature type="region of interest" description="Disordered" evidence="1">
    <location>
        <begin position="158"/>
        <end position="179"/>
    </location>
</feature>
<sequence>MSSTTQNNSSIDDTDNEGSLYESVINDKDCTDVSFVSELESIDSQSDNSDIGINNYDQNTESFDLNNSSIHTSSATSHNDANLSISHDYAFTGLNYDNKFNACSIPKRKRISSTTSDITASSSACASTLLHSTPKTGSINSITRTIFKTPLVSSRSKARSTARFRKSYGMQLKDRQYNQ</sequence>
<proteinExistence type="predicted"/>
<comment type="caution">
    <text evidence="2">The sequence shown here is derived from an EMBL/GenBank/DDBJ whole genome shotgun (WGS) entry which is preliminary data.</text>
</comment>
<reference evidence="2" key="1">
    <citation type="submission" date="2021-02" db="EMBL/GenBank/DDBJ databases">
        <authorList>
            <person name="Nowell W R."/>
        </authorList>
    </citation>
    <scope>NUCLEOTIDE SEQUENCE</scope>
</reference>
<evidence type="ECO:0000313" key="2">
    <source>
        <dbReference type="EMBL" id="CAF1523024.1"/>
    </source>
</evidence>